<protein>
    <submittedName>
        <fullName evidence="2">Uncharacterized protein</fullName>
    </submittedName>
</protein>
<proteinExistence type="predicted"/>
<feature type="region of interest" description="Disordered" evidence="1">
    <location>
        <begin position="147"/>
        <end position="166"/>
    </location>
</feature>
<dbReference type="EMBL" id="LR031875">
    <property type="protein sequence ID" value="VDD33294.1"/>
    <property type="molecule type" value="Genomic_DNA"/>
</dbReference>
<dbReference type="AlphaFoldDB" id="A0A3P6EDB8"/>
<feature type="region of interest" description="Disordered" evidence="1">
    <location>
        <begin position="1"/>
        <end position="30"/>
    </location>
</feature>
<name>A0A3P6EDB8_BRAOL</name>
<feature type="region of interest" description="Disordered" evidence="1">
    <location>
        <begin position="45"/>
        <end position="84"/>
    </location>
</feature>
<accession>A0A3P6EDB8</accession>
<evidence type="ECO:0000256" key="1">
    <source>
        <dbReference type="SAM" id="MobiDB-lite"/>
    </source>
</evidence>
<organism evidence="2">
    <name type="scientific">Brassica oleracea</name>
    <name type="common">Wild cabbage</name>
    <dbReference type="NCBI Taxonomy" id="3712"/>
    <lineage>
        <taxon>Eukaryota</taxon>
        <taxon>Viridiplantae</taxon>
        <taxon>Streptophyta</taxon>
        <taxon>Embryophyta</taxon>
        <taxon>Tracheophyta</taxon>
        <taxon>Spermatophyta</taxon>
        <taxon>Magnoliopsida</taxon>
        <taxon>eudicotyledons</taxon>
        <taxon>Gunneridae</taxon>
        <taxon>Pentapetalae</taxon>
        <taxon>rosids</taxon>
        <taxon>malvids</taxon>
        <taxon>Brassicales</taxon>
        <taxon>Brassicaceae</taxon>
        <taxon>Brassiceae</taxon>
        <taxon>Brassica</taxon>
    </lineage>
</organism>
<evidence type="ECO:0000313" key="2">
    <source>
        <dbReference type="EMBL" id="VDD33294.1"/>
    </source>
</evidence>
<feature type="compositionally biased region" description="Basic and acidic residues" evidence="1">
    <location>
        <begin position="154"/>
        <end position="166"/>
    </location>
</feature>
<feature type="compositionally biased region" description="Basic and acidic residues" evidence="1">
    <location>
        <begin position="46"/>
        <end position="73"/>
    </location>
</feature>
<reference evidence="2" key="1">
    <citation type="submission" date="2018-11" db="EMBL/GenBank/DDBJ databases">
        <authorList>
            <consortium name="Genoscope - CEA"/>
            <person name="William W."/>
        </authorList>
    </citation>
    <scope>NUCLEOTIDE SEQUENCE</scope>
</reference>
<sequence>MEQSTLQRFLKSWRKKRQSQANQHERKDDVSRVIQIVIEGDTNVTKTEEKKGGENVNGDKKEEKILPVEKKPDSIPSGDEDTEKTRLARERLIKAINQFPQKSTEKTRLDLARERLIKSTMVEDTEKTRVDLTRERLIKFPPQKTRVNTTMQEPDQKSTESKEREVHQEWFGRAFTDSEKKCDDDSEKKHKNATYERSDFSQEVHSLIYQRKLGDSKDNLESTNDNQVLIFGIAIYLYFFSRMGLRLVPTSAPPERFIKMSWIVDEHHLVYPLCSSSCCLIFHSSSDSLLRLY</sequence>
<gene>
    <name evidence="2" type="ORF">BOLC9T58617H</name>
</gene>